<accession>A0A562SZY6</accession>
<feature type="domain" description="DUF551" evidence="1">
    <location>
        <begin position="218"/>
        <end position="288"/>
    </location>
</feature>
<proteinExistence type="predicted"/>
<comment type="caution">
    <text evidence="2">The sequence shown here is derived from an EMBL/GenBank/DDBJ whole genome shotgun (WGS) entry which is preliminary data.</text>
</comment>
<dbReference type="Pfam" id="PF04448">
    <property type="entry name" value="DUF551"/>
    <property type="match status" value="1"/>
</dbReference>
<dbReference type="AlphaFoldDB" id="A0A562SZY6"/>
<dbReference type="RefSeq" id="WP_145716043.1">
    <property type="nucleotide sequence ID" value="NZ_BAAAFY010000005.1"/>
</dbReference>
<dbReference type="EMBL" id="VLLG01000004">
    <property type="protein sequence ID" value="TWI86320.1"/>
    <property type="molecule type" value="Genomic_DNA"/>
</dbReference>
<reference evidence="2 3" key="1">
    <citation type="journal article" date="2013" name="Stand. Genomic Sci.">
        <title>Genomic Encyclopedia of Type Strains, Phase I: The one thousand microbial genomes (KMG-I) project.</title>
        <authorList>
            <person name="Kyrpides N.C."/>
            <person name="Woyke T."/>
            <person name="Eisen J.A."/>
            <person name="Garrity G."/>
            <person name="Lilburn T.G."/>
            <person name="Beck B.J."/>
            <person name="Whitman W.B."/>
            <person name="Hugenholtz P."/>
            <person name="Klenk H.P."/>
        </authorList>
    </citation>
    <scope>NUCLEOTIDE SEQUENCE [LARGE SCALE GENOMIC DNA]</scope>
    <source>
        <strain evidence="2 3">DSM 13484</strain>
    </source>
</reference>
<evidence type="ECO:0000259" key="1">
    <source>
        <dbReference type="Pfam" id="PF04448"/>
    </source>
</evidence>
<evidence type="ECO:0000313" key="2">
    <source>
        <dbReference type="EMBL" id="TWI86320.1"/>
    </source>
</evidence>
<dbReference type="InterPro" id="IPR007539">
    <property type="entry name" value="DUF551"/>
</dbReference>
<dbReference type="OrthoDB" id="680204at2"/>
<name>A0A562SZY6_CHIJA</name>
<evidence type="ECO:0000313" key="3">
    <source>
        <dbReference type="Proteomes" id="UP000316778"/>
    </source>
</evidence>
<organism evidence="2 3">
    <name type="scientific">Chitinophaga japonensis</name>
    <name type="common">Flexibacter japonensis</name>
    <dbReference type="NCBI Taxonomy" id="104662"/>
    <lineage>
        <taxon>Bacteria</taxon>
        <taxon>Pseudomonadati</taxon>
        <taxon>Bacteroidota</taxon>
        <taxon>Chitinophagia</taxon>
        <taxon>Chitinophagales</taxon>
        <taxon>Chitinophagaceae</taxon>
        <taxon>Chitinophaga</taxon>
    </lineage>
</organism>
<gene>
    <name evidence="2" type="ORF">LX66_3574</name>
</gene>
<dbReference type="Proteomes" id="UP000316778">
    <property type="component" value="Unassembled WGS sequence"/>
</dbReference>
<sequence length="295" mass="32931">MLSLQDQCCTKEQALRLVALGVKPVATFYHMSAKDGPHGEYVQYGWHSDALAPAYNVAELGDMLPEFVGEHRLLTWRAINKTCNGIEVEAYAIQYRLITGDSMGAFHQAIFARTEAQARAAMLIYLLENDLMELPAHWRQDPNDPCADGRCQRGYSPGLQEIKPLPEPTREECATPAFEAAWQVMKDWTIQAPGYYKGSMEAHGGHVKLIVDAIAKQKWISVTERWPEPLQRVNFVVNLPGIYEHGKVYGGTYVGDSGHEKPYKHNGFAVPGTVYPASHWLPSPEPPQVPTGDNE</sequence>
<protein>
    <submittedName>
        <fullName evidence="2">Uncharacterized protein DUF551</fullName>
    </submittedName>
</protein>
<keyword evidence="3" id="KW-1185">Reference proteome</keyword>